<dbReference type="EMBL" id="SMMG02000002">
    <property type="protein sequence ID" value="KAA3484365.1"/>
    <property type="molecule type" value="Genomic_DNA"/>
</dbReference>
<dbReference type="GO" id="GO:0015074">
    <property type="term" value="P:DNA integration"/>
    <property type="evidence" value="ECO:0007669"/>
    <property type="project" value="InterPro"/>
</dbReference>
<feature type="region of interest" description="Disordered" evidence="1">
    <location>
        <begin position="266"/>
        <end position="303"/>
    </location>
</feature>
<feature type="compositionally biased region" description="Basic and acidic residues" evidence="1">
    <location>
        <begin position="273"/>
        <end position="288"/>
    </location>
</feature>
<feature type="domain" description="Integrase catalytic" evidence="2">
    <location>
        <begin position="62"/>
        <end position="172"/>
    </location>
</feature>
<dbReference type="GO" id="GO:0003676">
    <property type="term" value="F:nucleic acid binding"/>
    <property type="evidence" value="ECO:0007669"/>
    <property type="project" value="InterPro"/>
</dbReference>
<dbReference type="Gene3D" id="3.30.420.10">
    <property type="entry name" value="Ribonuclease H-like superfamily/Ribonuclease H"/>
    <property type="match status" value="1"/>
</dbReference>
<dbReference type="SUPFAM" id="SSF53098">
    <property type="entry name" value="Ribonuclease H-like"/>
    <property type="match status" value="1"/>
</dbReference>
<dbReference type="OrthoDB" id="1000393at2759"/>
<comment type="caution">
    <text evidence="3">The sequence shown here is derived from an EMBL/GenBank/DDBJ whole genome shotgun (WGS) entry which is preliminary data.</text>
</comment>
<dbReference type="Pfam" id="PF24626">
    <property type="entry name" value="SH3_Tf2-1"/>
    <property type="match status" value="1"/>
</dbReference>
<accession>A0A5B6WU17</accession>
<proteinExistence type="predicted"/>
<dbReference type="InterPro" id="IPR001584">
    <property type="entry name" value="Integrase_cat-core"/>
</dbReference>
<dbReference type="AlphaFoldDB" id="A0A5B6WU17"/>
<dbReference type="InterPro" id="IPR036397">
    <property type="entry name" value="RNaseH_sf"/>
</dbReference>
<dbReference type="PANTHER" id="PTHR35046">
    <property type="entry name" value="ZINC KNUCKLE (CCHC-TYPE) FAMILY PROTEIN"/>
    <property type="match status" value="1"/>
</dbReference>
<organism evidence="3 4">
    <name type="scientific">Gossypium australe</name>
    <dbReference type="NCBI Taxonomy" id="47621"/>
    <lineage>
        <taxon>Eukaryota</taxon>
        <taxon>Viridiplantae</taxon>
        <taxon>Streptophyta</taxon>
        <taxon>Embryophyta</taxon>
        <taxon>Tracheophyta</taxon>
        <taxon>Spermatophyta</taxon>
        <taxon>Magnoliopsida</taxon>
        <taxon>eudicotyledons</taxon>
        <taxon>Gunneridae</taxon>
        <taxon>Pentapetalae</taxon>
        <taxon>rosids</taxon>
        <taxon>malvids</taxon>
        <taxon>Malvales</taxon>
        <taxon>Malvaceae</taxon>
        <taxon>Malvoideae</taxon>
        <taxon>Gossypium</taxon>
    </lineage>
</organism>
<dbReference type="Proteomes" id="UP000325315">
    <property type="component" value="Unassembled WGS sequence"/>
</dbReference>
<dbReference type="InterPro" id="IPR056924">
    <property type="entry name" value="SH3_Tf2-1"/>
</dbReference>
<name>A0A5B6WU17_9ROSI</name>
<dbReference type="InterPro" id="IPR012337">
    <property type="entry name" value="RNaseH-like_sf"/>
</dbReference>
<protein>
    <submittedName>
        <fullName evidence="3">Transposon Ty3-I Gag-Pol polyprotein</fullName>
    </submittedName>
</protein>
<evidence type="ECO:0000313" key="4">
    <source>
        <dbReference type="Proteomes" id="UP000325315"/>
    </source>
</evidence>
<reference evidence="4" key="1">
    <citation type="journal article" date="2019" name="Plant Biotechnol. J.">
        <title>Genome sequencing of the Australian wild diploid species Gossypium australe highlights disease resistance and delayed gland morphogenesis.</title>
        <authorList>
            <person name="Cai Y."/>
            <person name="Cai X."/>
            <person name="Wang Q."/>
            <person name="Wang P."/>
            <person name="Zhang Y."/>
            <person name="Cai C."/>
            <person name="Xu Y."/>
            <person name="Wang K."/>
            <person name="Zhou Z."/>
            <person name="Wang C."/>
            <person name="Geng S."/>
            <person name="Li B."/>
            <person name="Dong Q."/>
            <person name="Hou Y."/>
            <person name="Wang H."/>
            <person name="Ai P."/>
            <person name="Liu Z."/>
            <person name="Yi F."/>
            <person name="Sun M."/>
            <person name="An G."/>
            <person name="Cheng J."/>
            <person name="Zhang Y."/>
            <person name="Shi Q."/>
            <person name="Xie Y."/>
            <person name="Shi X."/>
            <person name="Chang Y."/>
            <person name="Huang F."/>
            <person name="Chen Y."/>
            <person name="Hong S."/>
            <person name="Mi L."/>
            <person name="Sun Q."/>
            <person name="Zhang L."/>
            <person name="Zhou B."/>
            <person name="Peng R."/>
            <person name="Zhang X."/>
            <person name="Liu F."/>
        </authorList>
    </citation>
    <scope>NUCLEOTIDE SEQUENCE [LARGE SCALE GENOMIC DNA]</scope>
    <source>
        <strain evidence="4">cv. PA1801</strain>
    </source>
</reference>
<gene>
    <name evidence="3" type="ORF">EPI10_006451</name>
</gene>
<dbReference type="PROSITE" id="PS50994">
    <property type="entry name" value="INTEGRASE"/>
    <property type="match status" value="1"/>
</dbReference>
<sequence length="303" mass="34830">MKRDVERVYNHCVTYKKAKSRINPHGLYTPLPIPEEPYVDISMDFVIGLPRTKIGKDSIFVVVERFSKIEVVRLHGILRTIVSDRDVKFLSHFWRPLWGKLGTRLLFSTTCHPQTDGKTEVFNRVLSTLLGAIIQKNLKSWEECLSHIEFANNRAVHLATKHSPFEIVYGFNPLTPLDLISLSNDKLVHANKGRKRVVLEHEDWVWVHMRKERFPAQRRSKLLPRGDGPFQVLEWINKNAYKLDLPGEYNISASFNVSDLSPCDGGDNLGTNRFEEGGDDTPKTRDSPKAGMEPLESKRLFRL</sequence>
<evidence type="ECO:0000259" key="2">
    <source>
        <dbReference type="PROSITE" id="PS50994"/>
    </source>
</evidence>
<evidence type="ECO:0000256" key="1">
    <source>
        <dbReference type="SAM" id="MobiDB-lite"/>
    </source>
</evidence>
<dbReference type="PANTHER" id="PTHR35046:SF9">
    <property type="entry name" value="RNA-DIRECTED DNA POLYMERASE"/>
    <property type="match status" value="1"/>
</dbReference>
<keyword evidence="4" id="KW-1185">Reference proteome</keyword>
<evidence type="ECO:0000313" key="3">
    <source>
        <dbReference type="EMBL" id="KAA3484365.1"/>
    </source>
</evidence>